<protein>
    <submittedName>
        <fullName evidence="3">Uncharacterized protein</fullName>
    </submittedName>
</protein>
<feature type="region of interest" description="Disordered" evidence="1">
    <location>
        <begin position="798"/>
        <end position="817"/>
    </location>
</feature>
<dbReference type="EMBL" id="LYXE01000092">
    <property type="protein sequence ID" value="PDV98595.1"/>
    <property type="molecule type" value="Genomic_DNA"/>
</dbReference>
<evidence type="ECO:0000256" key="1">
    <source>
        <dbReference type="SAM" id="MobiDB-lite"/>
    </source>
</evidence>
<dbReference type="OrthoDB" id="136024at2"/>
<accession>A0A2H3L5V8</accession>
<feature type="signal peptide" evidence="2">
    <location>
        <begin position="1"/>
        <end position="28"/>
    </location>
</feature>
<keyword evidence="4" id="KW-1185">Reference proteome</keyword>
<feature type="chain" id="PRO_5013890952" evidence="2">
    <location>
        <begin position="29"/>
        <end position="1148"/>
    </location>
</feature>
<gene>
    <name evidence="3" type="ORF">A9Q02_14960</name>
</gene>
<dbReference type="RefSeq" id="WP_097653418.1">
    <property type="nucleotide sequence ID" value="NZ_LYXE01000092.1"/>
</dbReference>
<proteinExistence type="predicted"/>
<keyword evidence="2" id="KW-0732">Signal</keyword>
<organism evidence="3 4">
    <name type="scientific">Candidatus Chloroploca asiatica</name>
    <dbReference type="NCBI Taxonomy" id="1506545"/>
    <lineage>
        <taxon>Bacteria</taxon>
        <taxon>Bacillati</taxon>
        <taxon>Chloroflexota</taxon>
        <taxon>Chloroflexia</taxon>
        <taxon>Chloroflexales</taxon>
        <taxon>Chloroflexineae</taxon>
        <taxon>Oscillochloridaceae</taxon>
        <taxon>Candidatus Chloroploca</taxon>
    </lineage>
</organism>
<sequence length="1148" mass="124661">MPRQLIVLLLMAILVTPLGMQPPATALAEPVEVPAATLSDVTKLPPYIEQEAPGTSSNDRPQDAEWIGDRTIQSWEQTITGVIDRSTDVDFFRIVVARPASRIQIVLDQLPDDYDLVFGGGPDPEAGIDLAFDPGVPGLEGITQVGGSIGAIGGSIGAIGGSIGAIGGSIGAIGGSIGAIGGSIGAIGGSIGAISINSGRTPETIDTLIWVPGVYYVVVVPHNSAYPIGDTNASSYRLGVRLDGSELTIPPSAPEVELRLDFSSLPGGGEFGIGPEQITTLYIHHPQRLEQIYGPDETPQMTNITSIGFALDSLASSPPWNNNAPPEYGIVLDLGLLQPVLNERAATASITEVYDLWDVNQGNPLYANYVAGLIDNLIEAATETEPVTKTNAAFYYGNAAEDERITFPNVRNIVLIGGDNIVPFFRAPDLTTIANEADYLAYTRGIVGGRDMIIPDSALGAALRYRMLLTDSPYGAGRPYRFYGYPFHLPQLAVGRIVETPDDISNYLNAQLYGSEYTNRPFHIDVTSRGGGEPGPARASVTGYDFLTDQAQAVTNILTRTRSFPQEVNALINDRWTRPDLERTWFDGRLDIDFPLPRDGFVNLQSSLPLVLNSVNAHFDHWQLLPAVEGAATGNFPAERLLVPEYEFSSPGVYFMGTLGYSVGCHSGYNVHDGAIAEGMPLLYRADFAEALNRHGGNWIGNTGYGYGTTDGIDYSERLSVLLTEELAREVVVEAFGRSPAQSLFPIGPTIGDALVKAKQRYVRNSTTLSAYDYKAISIMTLYGLPFIRVEIEKPLPPPLEDPSPTKTAPLEINTPIQPDRLGRLTRTITFTIDLKPEDFVLVRRTGSTILRPGPESIKVEDSFGEAFVRPPRLFENNQVAVPVLPNLAYDISALSNGSTERLRVRDVVMIGGIYDEREGFDPQITQVVTETSSPIIETDIEPEFPAGIGIWFPDKMFAYSTVGEGELQRDQLATAMAQFRTDPSGKIGTLRPYRQLVFQVFYEDPDPKLLTGEILALRSDTLPPIIESVAVRSPDVSIQLAQATEALVEIQVRDVSLSTEFGRSGIADVSMIYIGPDGRTWENRALEQTAPGSGMYQSIVPIHPGDLRIIARATDRAGNTSHFTFKGTFTPLSFERYQVFLPSLRRS</sequence>
<dbReference type="Proteomes" id="UP000220922">
    <property type="component" value="Unassembled WGS sequence"/>
</dbReference>
<dbReference type="AlphaFoldDB" id="A0A2H3L5V8"/>
<reference evidence="3 4" key="1">
    <citation type="submission" date="2016-05" db="EMBL/GenBank/DDBJ databases">
        <authorList>
            <person name="Lavstsen T."/>
            <person name="Jespersen J.S."/>
        </authorList>
    </citation>
    <scope>NUCLEOTIDE SEQUENCE [LARGE SCALE GENOMIC DNA]</scope>
    <source>
        <strain evidence="3 4">B7-9</strain>
    </source>
</reference>
<evidence type="ECO:0000256" key="2">
    <source>
        <dbReference type="SAM" id="SignalP"/>
    </source>
</evidence>
<evidence type="ECO:0000313" key="4">
    <source>
        <dbReference type="Proteomes" id="UP000220922"/>
    </source>
</evidence>
<comment type="caution">
    <text evidence="3">The sequence shown here is derived from an EMBL/GenBank/DDBJ whole genome shotgun (WGS) entry which is preliminary data.</text>
</comment>
<evidence type="ECO:0000313" key="3">
    <source>
        <dbReference type="EMBL" id="PDV98595.1"/>
    </source>
</evidence>
<name>A0A2H3L5V8_9CHLR</name>